<dbReference type="Proteomes" id="UP001168096">
    <property type="component" value="Unassembled WGS sequence"/>
</dbReference>
<proteinExistence type="predicted"/>
<keyword evidence="2" id="KW-1185">Reference proteome</keyword>
<reference evidence="1" key="1">
    <citation type="submission" date="2024-11" db="EMBL/GenBank/DDBJ databases">
        <title>Description of Massilia orientalis sp. nov., isolated from rhizosphere soil of Ageratina adenophora.</title>
        <authorList>
            <person name="Wang Y."/>
        </authorList>
    </citation>
    <scope>NUCLEOTIDE SEQUENCE</scope>
    <source>
        <strain evidence="1">YIM B02787</strain>
    </source>
</reference>
<protein>
    <submittedName>
        <fullName evidence="1">N-acetyltransferase family protein</fullName>
    </submittedName>
</protein>
<evidence type="ECO:0000313" key="2">
    <source>
        <dbReference type="Proteomes" id="UP001168096"/>
    </source>
</evidence>
<organism evidence="1 2">
    <name type="scientific">Massilia orientalis</name>
    <dbReference type="NCBI Taxonomy" id="3050128"/>
    <lineage>
        <taxon>Bacteria</taxon>
        <taxon>Pseudomonadati</taxon>
        <taxon>Pseudomonadota</taxon>
        <taxon>Betaproteobacteria</taxon>
        <taxon>Burkholderiales</taxon>
        <taxon>Oxalobacteraceae</taxon>
        <taxon>Telluria group</taxon>
        <taxon>Massilia</taxon>
    </lineage>
</organism>
<sequence length="161" mass="17821">MAHDRCPIRPARPEDAEALIGMMRALAACEGYLPRFRVTARDLRTRAFGPGAQCGILVAQGEGGRLAGYAVWLVQAFTFDLRPTVTLKELFVDAAYRNRGIAADLFAHLRREAECIGAGQITWLVLPTNVGAKRLYRRFGGAPDPDWEHWRLALPEVSTEG</sequence>
<comment type="caution">
    <text evidence="1">The sequence shown here is derived from an EMBL/GenBank/DDBJ whole genome shotgun (WGS) entry which is preliminary data.</text>
</comment>
<name>A0ACC7MI44_9BURK</name>
<gene>
    <name evidence="1" type="ORF">QPK29_024890</name>
</gene>
<evidence type="ECO:0000313" key="1">
    <source>
        <dbReference type="EMBL" id="MFJ1470969.1"/>
    </source>
</evidence>
<accession>A0ACC7MI44</accession>
<dbReference type="EMBL" id="JASNRB020000018">
    <property type="protein sequence ID" value="MFJ1470969.1"/>
    <property type="molecule type" value="Genomic_DNA"/>
</dbReference>